<dbReference type="InterPro" id="IPR040758">
    <property type="entry name" value="PrmC_N"/>
</dbReference>
<dbReference type="InterPro" id="IPR004556">
    <property type="entry name" value="HemK-like"/>
</dbReference>
<dbReference type="Pfam" id="PF05175">
    <property type="entry name" value="MTS"/>
    <property type="match status" value="1"/>
</dbReference>
<feature type="binding site" evidence="5">
    <location>
        <begin position="187"/>
        <end position="190"/>
    </location>
    <ligand>
        <name>substrate</name>
    </ligand>
</feature>
<dbReference type="Proteomes" id="UP001489509">
    <property type="component" value="Unassembled WGS sequence"/>
</dbReference>
<evidence type="ECO:0000256" key="2">
    <source>
        <dbReference type="ARBA" id="ARBA00022679"/>
    </source>
</evidence>
<evidence type="ECO:0000256" key="5">
    <source>
        <dbReference type="HAMAP-Rule" id="MF_02126"/>
    </source>
</evidence>
<dbReference type="NCBIfam" id="TIGR03534">
    <property type="entry name" value="RF_mod_PrmC"/>
    <property type="match status" value="1"/>
</dbReference>
<comment type="catalytic activity">
    <reaction evidence="4 5">
        <text>L-glutaminyl-[peptide chain release factor] + S-adenosyl-L-methionine = N(5)-methyl-L-glutaminyl-[peptide chain release factor] + S-adenosyl-L-homocysteine + H(+)</text>
        <dbReference type="Rhea" id="RHEA:42896"/>
        <dbReference type="Rhea" id="RHEA-COMP:10271"/>
        <dbReference type="Rhea" id="RHEA-COMP:10272"/>
        <dbReference type="ChEBI" id="CHEBI:15378"/>
        <dbReference type="ChEBI" id="CHEBI:30011"/>
        <dbReference type="ChEBI" id="CHEBI:57856"/>
        <dbReference type="ChEBI" id="CHEBI:59789"/>
        <dbReference type="ChEBI" id="CHEBI:61891"/>
        <dbReference type="EC" id="2.1.1.297"/>
    </reaction>
</comment>
<evidence type="ECO:0000256" key="4">
    <source>
        <dbReference type="ARBA" id="ARBA00048391"/>
    </source>
</evidence>
<dbReference type="GO" id="GO:0032259">
    <property type="term" value="P:methylation"/>
    <property type="evidence" value="ECO:0007669"/>
    <property type="project" value="UniProtKB-KW"/>
</dbReference>
<sequence length="296" mass="32122">MSSYRQEYAWAKKLLTKAGCESPAFDALCLFSHAFGMDRTGLALSGDKEADGEKVPSFRGQVRSRAGGYPLQYLLGEWEFMGLPFSVGEGVLIPRADTELLCETGLSFLKGRRTKRVLELCAGSGAVAVSLAHFDRDAQVTAVEKSPQALSYLRQNVARHGSRVTVAEGDVLVKPAQDAVYDLILSNPPYIPAGEIGRLMKEVSFEPRMALDGGEDGLLFYRAIVTHYPSLLCPGGMLAVEIGAEQGEQVRRLFEEAGFSQVAVGRDLAGLDRLVSGIWPGGKRTAQVCNFDRNTV</sequence>
<evidence type="ECO:0000313" key="8">
    <source>
        <dbReference type="EMBL" id="MEQ2439794.1"/>
    </source>
</evidence>
<comment type="similarity">
    <text evidence="5">Belongs to the protein N5-glutamine methyltransferase family. PrmC subfamily.</text>
</comment>
<dbReference type="InterPro" id="IPR029063">
    <property type="entry name" value="SAM-dependent_MTases_sf"/>
</dbReference>
<feature type="binding site" evidence="5">
    <location>
        <position position="187"/>
    </location>
    <ligand>
        <name>S-adenosyl-L-methionine</name>
        <dbReference type="ChEBI" id="CHEBI:59789"/>
    </ligand>
</feature>
<accession>A0ABV1DXL9</accession>
<evidence type="ECO:0000259" key="7">
    <source>
        <dbReference type="Pfam" id="PF17827"/>
    </source>
</evidence>
<dbReference type="InterPro" id="IPR007848">
    <property type="entry name" value="Small_mtfrase_dom"/>
</dbReference>
<gene>
    <name evidence="5 8" type="primary">prmC</name>
    <name evidence="8" type="ORF">WMO26_03020</name>
</gene>
<comment type="caution">
    <text evidence="8">The sequence shown here is derived from an EMBL/GenBank/DDBJ whole genome shotgun (WGS) entry which is preliminary data.</text>
</comment>
<keyword evidence="3 5" id="KW-0949">S-adenosyl-L-methionine</keyword>
<dbReference type="PROSITE" id="PS00092">
    <property type="entry name" value="N6_MTASE"/>
    <property type="match status" value="1"/>
</dbReference>
<dbReference type="Pfam" id="PF17827">
    <property type="entry name" value="PrmC_N"/>
    <property type="match status" value="1"/>
</dbReference>
<feature type="binding site" evidence="5">
    <location>
        <position position="144"/>
    </location>
    <ligand>
        <name>S-adenosyl-L-methionine</name>
        <dbReference type="ChEBI" id="CHEBI:59789"/>
    </ligand>
</feature>
<keyword evidence="9" id="KW-1185">Reference proteome</keyword>
<dbReference type="RefSeq" id="WP_349218060.1">
    <property type="nucleotide sequence ID" value="NZ_JBBMFD010000003.1"/>
</dbReference>
<evidence type="ECO:0000313" key="9">
    <source>
        <dbReference type="Proteomes" id="UP001489509"/>
    </source>
</evidence>
<reference evidence="8 9" key="1">
    <citation type="submission" date="2024-03" db="EMBL/GenBank/DDBJ databases">
        <title>Human intestinal bacterial collection.</title>
        <authorList>
            <person name="Pauvert C."/>
            <person name="Hitch T.C.A."/>
            <person name="Clavel T."/>
        </authorList>
    </citation>
    <scope>NUCLEOTIDE SEQUENCE [LARGE SCALE GENOMIC DNA]</scope>
    <source>
        <strain evidence="8 9">CLA-JM-H44</strain>
    </source>
</reference>
<feature type="domain" description="Release factor glutamine methyltransferase N-terminal" evidence="7">
    <location>
        <begin position="9"/>
        <end position="76"/>
    </location>
</feature>
<dbReference type="PANTHER" id="PTHR18895:SF74">
    <property type="entry name" value="MTRF1L RELEASE FACTOR GLUTAMINE METHYLTRANSFERASE"/>
    <property type="match status" value="1"/>
</dbReference>
<dbReference type="Gene3D" id="1.10.8.10">
    <property type="entry name" value="DNA helicase RuvA subunit, C-terminal domain"/>
    <property type="match status" value="1"/>
</dbReference>
<evidence type="ECO:0000256" key="3">
    <source>
        <dbReference type="ARBA" id="ARBA00022691"/>
    </source>
</evidence>
<feature type="domain" description="Methyltransferase small" evidence="6">
    <location>
        <begin position="107"/>
        <end position="191"/>
    </location>
</feature>
<keyword evidence="2 5" id="KW-0808">Transferase</keyword>
<comment type="function">
    <text evidence="5">Methylates the class 1 translation termination release factors RF1/PrfA and RF2/PrfB on the glutamine residue of the universally conserved GGQ motif.</text>
</comment>
<dbReference type="CDD" id="cd02440">
    <property type="entry name" value="AdoMet_MTases"/>
    <property type="match status" value="1"/>
</dbReference>
<evidence type="ECO:0000256" key="1">
    <source>
        <dbReference type="ARBA" id="ARBA00022603"/>
    </source>
</evidence>
<protein>
    <recommendedName>
        <fullName evidence="5">Release factor glutamine methyltransferase</fullName>
        <shortName evidence="5">RF MTase</shortName>
        <ecNumber evidence="5">2.1.1.297</ecNumber>
    </recommendedName>
    <alternativeName>
        <fullName evidence="5">N5-glutamine methyltransferase PrmC</fullName>
    </alternativeName>
    <alternativeName>
        <fullName evidence="5">Protein-(glutamine-N5) MTase PrmC</fullName>
    </alternativeName>
    <alternativeName>
        <fullName evidence="5">Protein-glutamine N-methyltransferase PrmC</fullName>
    </alternativeName>
</protein>
<dbReference type="NCBIfam" id="TIGR00536">
    <property type="entry name" value="hemK_fam"/>
    <property type="match status" value="1"/>
</dbReference>
<organism evidence="8 9">
    <name type="scientific">Solibaculum intestinale</name>
    <dbReference type="NCBI Taxonomy" id="3133165"/>
    <lineage>
        <taxon>Bacteria</taxon>
        <taxon>Bacillati</taxon>
        <taxon>Bacillota</taxon>
        <taxon>Clostridia</taxon>
        <taxon>Eubacteriales</taxon>
        <taxon>Oscillospiraceae</taxon>
        <taxon>Solibaculum</taxon>
    </lineage>
</organism>
<name>A0ABV1DXL9_9FIRM</name>
<evidence type="ECO:0000259" key="6">
    <source>
        <dbReference type="Pfam" id="PF05175"/>
    </source>
</evidence>
<dbReference type="InterPro" id="IPR050320">
    <property type="entry name" value="N5-glutamine_MTase"/>
</dbReference>
<dbReference type="Gene3D" id="3.40.50.150">
    <property type="entry name" value="Vaccinia Virus protein VP39"/>
    <property type="match status" value="1"/>
</dbReference>
<dbReference type="SUPFAM" id="SSF53335">
    <property type="entry name" value="S-adenosyl-L-methionine-dependent methyltransferases"/>
    <property type="match status" value="1"/>
</dbReference>
<dbReference type="HAMAP" id="MF_02126">
    <property type="entry name" value="RF_methyltr_PrmC"/>
    <property type="match status" value="1"/>
</dbReference>
<dbReference type="GO" id="GO:0102559">
    <property type="term" value="F:peptide chain release factor N(5)-glutamine methyltransferase activity"/>
    <property type="evidence" value="ECO:0007669"/>
    <property type="project" value="UniProtKB-EC"/>
</dbReference>
<dbReference type="EMBL" id="JBBMFD010000003">
    <property type="protein sequence ID" value="MEQ2439794.1"/>
    <property type="molecule type" value="Genomic_DNA"/>
</dbReference>
<proteinExistence type="inferred from homology"/>
<dbReference type="InterPro" id="IPR019874">
    <property type="entry name" value="RF_methyltr_PrmC"/>
</dbReference>
<dbReference type="InterPro" id="IPR002052">
    <property type="entry name" value="DNA_methylase_N6_adenine_CS"/>
</dbReference>
<comment type="caution">
    <text evidence="5">Lacks conserved residue(s) required for the propagation of feature annotation.</text>
</comment>
<dbReference type="PANTHER" id="PTHR18895">
    <property type="entry name" value="HEMK METHYLTRANSFERASE"/>
    <property type="match status" value="1"/>
</dbReference>
<keyword evidence="1 5" id="KW-0489">Methyltransferase</keyword>
<dbReference type="EC" id="2.1.1.297" evidence="5"/>